<evidence type="ECO:0000256" key="1">
    <source>
        <dbReference type="ARBA" id="ARBA00010518"/>
    </source>
</evidence>
<dbReference type="PANTHER" id="PTHR11707">
    <property type="entry name" value="L-ASPARAGINASE"/>
    <property type="match status" value="1"/>
</dbReference>
<sequence length="350" mass="37601" precursor="true">MIRLQNILLLTLLCVSVPALAKEHVVILATGGTIAGKQASKNDPGYKAGSFKVQDLVDAVPELKEVAELSGQQVANIGSQDMNNEVWLKLARRVNEVASQPDVDGIVITHGTDTLEETAYFLNLVVDTKKPVVLTASMRPATSISADGPMNLYQSVVVATRPEAVGRGVLCVLNDEIHYAAEITKTHTVNPGTMQSPNRGLAGKCDAEVCTFFSPTIRRHTTDSEFKIPADLDDLPAVEIVYAHVDMKRNMIDAAVKSGAKGIVIAGVGDGNMSQEALEAAAEHAKNGVIIVRSSHVGAGIVKRNVEVNDDENGFVASRELNPQKARILVQLALLQDADVDDIQEMFLKY</sequence>
<dbReference type="GO" id="GO:0004067">
    <property type="term" value="F:asparaginase activity"/>
    <property type="evidence" value="ECO:0007669"/>
    <property type="project" value="UniProtKB-UniRule"/>
</dbReference>
<dbReference type="OrthoDB" id="9788068at2"/>
<dbReference type="PROSITE" id="PS51732">
    <property type="entry name" value="ASN_GLN_ASE_3"/>
    <property type="match status" value="1"/>
</dbReference>
<keyword evidence="2 11" id="KW-0378">Hydrolase</keyword>
<name>A0A5C5XR39_9BACT</name>
<evidence type="ECO:0000256" key="5">
    <source>
        <dbReference type="PROSITE-ProRule" id="PRU10099"/>
    </source>
</evidence>
<evidence type="ECO:0000256" key="6">
    <source>
        <dbReference type="PROSITE-ProRule" id="PRU10100"/>
    </source>
</evidence>
<dbReference type="Gene3D" id="3.40.50.1170">
    <property type="entry name" value="L-asparaginase, N-terminal domain"/>
    <property type="match status" value="1"/>
</dbReference>
<dbReference type="SUPFAM" id="SSF53774">
    <property type="entry name" value="Glutaminase/Asparaginase"/>
    <property type="match status" value="1"/>
</dbReference>
<feature type="binding site" evidence="4">
    <location>
        <position position="79"/>
    </location>
    <ligand>
        <name>substrate</name>
    </ligand>
</feature>
<feature type="domain" description="L-asparaginase N-terminal" evidence="9">
    <location>
        <begin position="24"/>
        <end position="212"/>
    </location>
</feature>
<dbReference type="PIRSF" id="PIRSF500176">
    <property type="entry name" value="L_ASNase"/>
    <property type="match status" value="1"/>
</dbReference>
<gene>
    <name evidence="11" type="primary">ansA</name>
    <name evidence="11" type="ORF">CA85_32760</name>
</gene>
<dbReference type="Gene3D" id="3.40.50.40">
    <property type="match status" value="1"/>
</dbReference>
<dbReference type="InterPro" id="IPR027475">
    <property type="entry name" value="Asparaginase/glutaminase_AS2"/>
</dbReference>
<feature type="active site" evidence="5">
    <location>
        <position position="33"/>
    </location>
</feature>
<dbReference type="PROSITE" id="PS00917">
    <property type="entry name" value="ASN_GLN_ASE_2"/>
    <property type="match status" value="1"/>
</dbReference>
<evidence type="ECO:0000259" key="9">
    <source>
        <dbReference type="Pfam" id="PF00710"/>
    </source>
</evidence>
<keyword evidence="8" id="KW-0732">Signal</keyword>
<proteinExistence type="inferred from homology"/>
<dbReference type="InterPro" id="IPR006034">
    <property type="entry name" value="Asparaginase/glutaminase-like"/>
</dbReference>
<evidence type="ECO:0000313" key="12">
    <source>
        <dbReference type="Proteomes" id="UP000318053"/>
    </source>
</evidence>
<evidence type="ECO:0000256" key="3">
    <source>
        <dbReference type="PIRSR" id="PIRSR001220-1"/>
    </source>
</evidence>
<dbReference type="EMBL" id="SJPK01000007">
    <property type="protein sequence ID" value="TWT65364.1"/>
    <property type="molecule type" value="Genomic_DNA"/>
</dbReference>
<comment type="caution">
    <text evidence="11">The sequence shown here is derived from an EMBL/GenBank/DDBJ whole genome shotgun (WGS) entry which is preliminary data.</text>
</comment>
<dbReference type="GO" id="GO:0006528">
    <property type="term" value="P:asparagine metabolic process"/>
    <property type="evidence" value="ECO:0007669"/>
    <property type="project" value="InterPro"/>
</dbReference>
<accession>A0A5C5XR39</accession>
<dbReference type="InterPro" id="IPR036152">
    <property type="entry name" value="Asp/glu_Ase-like_sf"/>
</dbReference>
<dbReference type="InterPro" id="IPR037152">
    <property type="entry name" value="L-asparaginase_N_sf"/>
</dbReference>
<dbReference type="FunFam" id="3.40.50.1170:FF:000001">
    <property type="entry name" value="L-asparaginase 2"/>
    <property type="match status" value="1"/>
</dbReference>
<feature type="binding site" evidence="4">
    <location>
        <begin position="112"/>
        <end position="113"/>
    </location>
    <ligand>
        <name>substrate</name>
    </ligand>
</feature>
<evidence type="ECO:0000256" key="8">
    <source>
        <dbReference type="SAM" id="SignalP"/>
    </source>
</evidence>
<evidence type="ECO:0000256" key="2">
    <source>
        <dbReference type="ARBA" id="ARBA00022801"/>
    </source>
</evidence>
<dbReference type="Pfam" id="PF00710">
    <property type="entry name" value="Asparaginase"/>
    <property type="match status" value="1"/>
</dbReference>
<dbReference type="InterPro" id="IPR004550">
    <property type="entry name" value="AsnASE_II"/>
</dbReference>
<evidence type="ECO:0000259" key="10">
    <source>
        <dbReference type="Pfam" id="PF17763"/>
    </source>
</evidence>
<dbReference type="AlphaFoldDB" id="A0A5C5XR39"/>
<feature type="signal peptide" evidence="8">
    <location>
        <begin position="1"/>
        <end position="21"/>
    </location>
</feature>
<dbReference type="CDD" id="cd08964">
    <property type="entry name" value="L-asparaginase_II"/>
    <property type="match status" value="1"/>
</dbReference>
<dbReference type="Pfam" id="PF17763">
    <property type="entry name" value="Asparaginase_C"/>
    <property type="match status" value="1"/>
</dbReference>
<reference evidence="11 12" key="1">
    <citation type="submission" date="2019-02" db="EMBL/GenBank/DDBJ databases">
        <title>Deep-cultivation of Planctomycetes and their phenomic and genomic characterization uncovers novel biology.</title>
        <authorList>
            <person name="Wiegand S."/>
            <person name="Jogler M."/>
            <person name="Boedeker C."/>
            <person name="Pinto D."/>
            <person name="Vollmers J."/>
            <person name="Rivas-Marin E."/>
            <person name="Kohn T."/>
            <person name="Peeters S.H."/>
            <person name="Heuer A."/>
            <person name="Rast P."/>
            <person name="Oberbeckmann S."/>
            <person name="Bunk B."/>
            <person name="Jeske O."/>
            <person name="Meyerdierks A."/>
            <person name="Storesund J.E."/>
            <person name="Kallscheuer N."/>
            <person name="Luecker S."/>
            <person name="Lage O.M."/>
            <person name="Pohl T."/>
            <person name="Merkel B.J."/>
            <person name="Hornburger P."/>
            <person name="Mueller R.-W."/>
            <person name="Bruemmer F."/>
            <person name="Labrenz M."/>
            <person name="Spormann A.M."/>
            <person name="Op Den Camp H."/>
            <person name="Overmann J."/>
            <person name="Amann R."/>
            <person name="Jetten M.S.M."/>
            <person name="Mascher T."/>
            <person name="Medema M.H."/>
            <person name="Devos D.P."/>
            <person name="Kaster A.-K."/>
            <person name="Ovreas L."/>
            <person name="Rohde M."/>
            <person name="Galperin M.Y."/>
            <person name="Jogler C."/>
        </authorList>
    </citation>
    <scope>NUCLEOTIDE SEQUENCE [LARGE SCALE GENOMIC DNA]</scope>
    <source>
        <strain evidence="11 12">CA85</strain>
    </source>
</reference>
<dbReference type="SFLD" id="SFLDS00057">
    <property type="entry name" value="Glutaminase/Asparaginase"/>
    <property type="match status" value="1"/>
</dbReference>
<organism evidence="11 12">
    <name type="scientific">Allorhodopirellula solitaria</name>
    <dbReference type="NCBI Taxonomy" id="2527987"/>
    <lineage>
        <taxon>Bacteria</taxon>
        <taxon>Pseudomonadati</taxon>
        <taxon>Planctomycetota</taxon>
        <taxon>Planctomycetia</taxon>
        <taxon>Pirellulales</taxon>
        <taxon>Pirellulaceae</taxon>
        <taxon>Allorhodopirellula</taxon>
    </lineage>
</organism>
<keyword evidence="12" id="KW-1185">Reference proteome</keyword>
<dbReference type="RefSeq" id="WP_146392187.1">
    <property type="nucleotide sequence ID" value="NZ_SJPK01000007.1"/>
</dbReference>
<dbReference type="InterPro" id="IPR027473">
    <property type="entry name" value="L-asparaginase_C"/>
</dbReference>
<feature type="active site" description="O-isoaspartyl threonine intermediate" evidence="3">
    <location>
        <position position="33"/>
    </location>
</feature>
<dbReference type="PROSITE" id="PS00144">
    <property type="entry name" value="ASN_GLN_ASE_1"/>
    <property type="match status" value="1"/>
</dbReference>
<dbReference type="Proteomes" id="UP000318053">
    <property type="component" value="Unassembled WGS sequence"/>
</dbReference>
<feature type="active site" evidence="6">
    <location>
        <position position="112"/>
    </location>
</feature>
<dbReference type="PRINTS" id="PR00139">
    <property type="entry name" value="ASNGLNASE"/>
</dbReference>
<evidence type="ECO:0000256" key="7">
    <source>
        <dbReference type="RuleBase" id="RU004456"/>
    </source>
</evidence>
<dbReference type="NCBIfam" id="TIGR00520">
    <property type="entry name" value="asnASE_II"/>
    <property type="match status" value="1"/>
</dbReference>
<dbReference type="InterPro" id="IPR040919">
    <property type="entry name" value="Asparaginase_C"/>
</dbReference>
<evidence type="ECO:0000256" key="4">
    <source>
        <dbReference type="PIRSR" id="PIRSR001220-2"/>
    </source>
</evidence>
<feature type="chain" id="PRO_5022876269" evidence="8">
    <location>
        <begin position="22"/>
        <end position="350"/>
    </location>
</feature>
<dbReference type="EC" id="3.5.1.1" evidence="11"/>
<feature type="domain" description="Asparaginase/glutaminase C-terminal" evidence="10">
    <location>
        <begin position="238"/>
        <end position="347"/>
    </location>
</feature>
<protein>
    <submittedName>
        <fullName evidence="11">L-asparaginase</fullName>
        <ecNumber evidence="11">3.5.1.1</ecNumber>
    </submittedName>
</protein>
<dbReference type="PIRSF" id="PIRSF001220">
    <property type="entry name" value="L-ASNase_gatD"/>
    <property type="match status" value="1"/>
</dbReference>
<dbReference type="SMART" id="SM00870">
    <property type="entry name" value="Asparaginase"/>
    <property type="match status" value="1"/>
</dbReference>
<dbReference type="InterPro" id="IPR020827">
    <property type="entry name" value="Asparaginase/glutaminase_AS1"/>
</dbReference>
<evidence type="ECO:0000313" key="11">
    <source>
        <dbReference type="EMBL" id="TWT65364.1"/>
    </source>
</evidence>
<dbReference type="PANTHER" id="PTHR11707:SF28">
    <property type="entry name" value="60 KDA LYSOPHOSPHOLIPASE"/>
    <property type="match status" value="1"/>
</dbReference>
<dbReference type="InterPro" id="IPR027474">
    <property type="entry name" value="L-asparaginase_N"/>
</dbReference>
<comment type="similarity">
    <text evidence="1 7">Belongs to the asparaginase 1 family.</text>
</comment>